<keyword evidence="1" id="KW-0472">Membrane</keyword>
<evidence type="ECO:0000256" key="1">
    <source>
        <dbReference type="SAM" id="Phobius"/>
    </source>
</evidence>
<proteinExistence type="predicted"/>
<dbReference type="AlphaFoldDB" id="A0ABD5RAD6"/>
<dbReference type="RefSeq" id="WP_227227682.1">
    <property type="nucleotide sequence ID" value="NZ_JAJCVJ010000001.1"/>
</dbReference>
<accession>A0ABD5RAD6</accession>
<dbReference type="Proteomes" id="UP001596201">
    <property type="component" value="Unassembled WGS sequence"/>
</dbReference>
<gene>
    <name evidence="2" type="ORF">ACFPJ5_08550</name>
</gene>
<keyword evidence="3" id="KW-1185">Reference proteome</keyword>
<evidence type="ECO:0000313" key="3">
    <source>
        <dbReference type="Proteomes" id="UP001596201"/>
    </source>
</evidence>
<organism evidence="2 3">
    <name type="scientific">Salinirubrum litoreum</name>
    <dbReference type="NCBI Taxonomy" id="1126234"/>
    <lineage>
        <taxon>Archaea</taxon>
        <taxon>Methanobacteriati</taxon>
        <taxon>Methanobacteriota</taxon>
        <taxon>Stenosarchaea group</taxon>
        <taxon>Halobacteria</taxon>
        <taxon>Halobacteriales</taxon>
        <taxon>Haloferacaceae</taxon>
        <taxon>Salinirubrum</taxon>
    </lineage>
</organism>
<evidence type="ECO:0000313" key="2">
    <source>
        <dbReference type="EMBL" id="MFC5366988.1"/>
    </source>
</evidence>
<protein>
    <submittedName>
        <fullName evidence="2">Uncharacterized protein</fullName>
    </submittedName>
</protein>
<feature type="transmembrane region" description="Helical" evidence="1">
    <location>
        <begin position="30"/>
        <end position="50"/>
    </location>
</feature>
<reference evidence="2 3" key="1">
    <citation type="journal article" date="2019" name="Int. J. Syst. Evol. Microbiol.">
        <title>The Global Catalogue of Microorganisms (GCM) 10K type strain sequencing project: providing services to taxonomists for standard genome sequencing and annotation.</title>
        <authorList>
            <consortium name="The Broad Institute Genomics Platform"/>
            <consortium name="The Broad Institute Genome Sequencing Center for Infectious Disease"/>
            <person name="Wu L."/>
            <person name="Ma J."/>
        </authorList>
    </citation>
    <scope>NUCLEOTIDE SEQUENCE [LARGE SCALE GENOMIC DNA]</scope>
    <source>
        <strain evidence="2 3">CGMCC 1.12237</strain>
    </source>
</reference>
<feature type="transmembrane region" description="Helical" evidence="1">
    <location>
        <begin position="57"/>
        <end position="78"/>
    </location>
</feature>
<keyword evidence="1" id="KW-0812">Transmembrane</keyword>
<feature type="transmembrane region" description="Helical" evidence="1">
    <location>
        <begin position="7"/>
        <end position="24"/>
    </location>
</feature>
<dbReference type="EMBL" id="JBHSKX010000001">
    <property type="protein sequence ID" value="MFC5366988.1"/>
    <property type="molecule type" value="Genomic_DNA"/>
</dbReference>
<keyword evidence="1" id="KW-1133">Transmembrane helix</keyword>
<feature type="transmembrane region" description="Helical" evidence="1">
    <location>
        <begin position="84"/>
        <end position="103"/>
    </location>
</feature>
<sequence>MALLDHVSVYSYVLLLAVAGFVSFPDPTGVVPMLVTLTGVVVAGVAALLSDPTPERLAGAVGTTVVLFALMWVLAWGLGVGGPLGHPILAVGAPLAVPAGYLLSPLAVGGLRATRLTSGS</sequence>
<comment type="caution">
    <text evidence="2">The sequence shown here is derived from an EMBL/GenBank/DDBJ whole genome shotgun (WGS) entry which is preliminary data.</text>
</comment>
<name>A0ABD5RAD6_9EURY</name>